<reference evidence="2" key="2">
    <citation type="submission" date="2023-01" db="EMBL/GenBank/DDBJ databases">
        <authorList>
            <person name="Sun Q."/>
            <person name="Evtushenko L."/>
        </authorList>
    </citation>
    <scope>NUCLEOTIDE SEQUENCE</scope>
    <source>
        <strain evidence="2">VKM Ac-1958</strain>
    </source>
</reference>
<evidence type="ECO:0000313" key="2">
    <source>
        <dbReference type="EMBL" id="GLK02634.1"/>
    </source>
</evidence>
<dbReference type="Proteomes" id="UP001142325">
    <property type="component" value="Unassembled WGS sequence"/>
</dbReference>
<dbReference type="EMBL" id="BSET01000002">
    <property type="protein sequence ID" value="GLK02634.1"/>
    <property type="molecule type" value="Genomic_DNA"/>
</dbReference>
<dbReference type="AlphaFoldDB" id="A0A9W6M9X0"/>
<sequence length="210" mass="22403">MTENLRALILNCTLKPSPAPSSTEALAGVVATELRDRGCTVESLRVVDHSIHPGVERDMGNGDQWPEILKRVLESQILILATPTWVGQHSSVAQRVIERLDAELSETDAEGRPSLYDRIVIPVVVGNEDGAHHIVGIIAQALSDVGFVVPAQGGVYWNGEAMSGTDFIDLDTTPDKVRIACAAAAANASHLARLLRADPFPATTEPAQTA</sequence>
<dbReference type="Gene3D" id="3.40.50.360">
    <property type="match status" value="1"/>
</dbReference>
<dbReference type="InterPro" id="IPR005025">
    <property type="entry name" value="FMN_Rdtase-like_dom"/>
</dbReference>
<proteinExistence type="predicted"/>
<reference evidence="2" key="1">
    <citation type="journal article" date="2014" name="Int. J. Syst. Evol. Microbiol.">
        <title>Complete genome sequence of Corynebacterium casei LMG S-19264T (=DSM 44701T), isolated from a smear-ripened cheese.</title>
        <authorList>
            <consortium name="US DOE Joint Genome Institute (JGI-PGF)"/>
            <person name="Walter F."/>
            <person name="Albersmeier A."/>
            <person name="Kalinowski J."/>
            <person name="Ruckert C."/>
        </authorList>
    </citation>
    <scope>NUCLEOTIDE SEQUENCE</scope>
    <source>
        <strain evidence="2">VKM Ac-1958</strain>
    </source>
</reference>
<comment type="caution">
    <text evidence="2">The sequence shown here is derived from an EMBL/GenBank/DDBJ whole genome shotgun (WGS) entry which is preliminary data.</text>
</comment>
<name>A0A9W6M9X0_9MICO</name>
<gene>
    <name evidence="2" type="ORF">GCM10017596_23490</name>
</gene>
<dbReference type="RefSeq" id="WP_204937479.1">
    <property type="nucleotide sequence ID" value="NZ_BAAAUM010000002.1"/>
</dbReference>
<dbReference type="GO" id="GO:0016491">
    <property type="term" value="F:oxidoreductase activity"/>
    <property type="evidence" value="ECO:0007669"/>
    <property type="project" value="InterPro"/>
</dbReference>
<organism evidence="2 3">
    <name type="scientific">Microbacterium keratanolyticum</name>
    <dbReference type="NCBI Taxonomy" id="67574"/>
    <lineage>
        <taxon>Bacteria</taxon>
        <taxon>Bacillati</taxon>
        <taxon>Actinomycetota</taxon>
        <taxon>Actinomycetes</taxon>
        <taxon>Micrococcales</taxon>
        <taxon>Microbacteriaceae</taxon>
        <taxon>Microbacterium</taxon>
    </lineage>
</organism>
<dbReference type="SUPFAM" id="SSF52218">
    <property type="entry name" value="Flavoproteins"/>
    <property type="match status" value="1"/>
</dbReference>
<feature type="domain" description="NADPH-dependent FMN reductase-like" evidence="1">
    <location>
        <begin position="8"/>
        <end position="156"/>
    </location>
</feature>
<keyword evidence="3" id="KW-1185">Reference proteome</keyword>
<protein>
    <submittedName>
        <fullName evidence="2">Flavodoxin</fullName>
    </submittedName>
</protein>
<accession>A0A9W6M9X0</accession>
<dbReference type="InterPro" id="IPR029039">
    <property type="entry name" value="Flavoprotein-like_sf"/>
</dbReference>
<dbReference type="Pfam" id="PF03358">
    <property type="entry name" value="FMN_red"/>
    <property type="match status" value="1"/>
</dbReference>
<evidence type="ECO:0000259" key="1">
    <source>
        <dbReference type="Pfam" id="PF03358"/>
    </source>
</evidence>
<evidence type="ECO:0000313" key="3">
    <source>
        <dbReference type="Proteomes" id="UP001142325"/>
    </source>
</evidence>